<dbReference type="Proteomes" id="UP000277580">
    <property type="component" value="Unassembled WGS sequence"/>
</dbReference>
<organism evidence="2 3">
    <name type="scientific">Morchella conica CCBAS932</name>
    <dbReference type="NCBI Taxonomy" id="1392247"/>
    <lineage>
        <taxon>Eukaryota</taxon>
        <taxon>Fungi</taxon>
        <taxon>Dikarya</taxon>
        <taxon>Ascomycota</taxon>
        <taxon>Pezizomycotina</taxon>
        <taxon>Pezizomycetes</taxon>
        <taxon>Pezizales</taxon>
        <taxon>Morchellaceae</taxon>
        <taxon>Morchella</taxon>
    </lineage>
</organism>
<feature type="non-terminal residue" evidence="2">
    <location>
        <position position="1"/>
    </location>
</feature>
<feature type="non-terminal residue" evidence="2">
    <location>
        <position position="110"/>
    </location>
</feature>
<proteinExistence type="predicted"/>
<feature type="transmembrane region" description="Helical" evidence="1">
    <location>
        <begin position="33"/>
        <end position="57"/>
    </location>
</feature>
<dbReference type="PANTHER" id="PTHR35041:SF3">
    <property type="entry name" value="FORMYLMETHIONINE DEFORMYLASE-LIKE PROTEIN"/>
    <property type="match status" value="1"/>
</dbReference>
<dbReference type="OrthoDB" id="5322539at2759"/>
<dbReference type="STRING" id="1392247.A0A3N4KEQ5"/>
<evidence type="ECO:0000256" key="1">
    <source>
        <dbReference type="SAM" id="Phobius"/>
    </source>
</evidence>
<protein>
    <submittedName>
        <fullName evidence="2">Uncharacterized protein</fullName>
    </submittedName>
</protein>
<gene>
    <name evidence="2" type="ORF">P167DRAFT_465672</name>
</gene>
<dbReference type="InParanoid" id="A0A3N4KEQ5"/>
<reference evidence="2 3" key="1">
    <citation type="journal article" date="2018" name="Nat. Ecol. Evol.">
        <title>Pezizomycetes genomes reveal the molecular basis of ectomycorrhizal truffle lifestyle.</title>
        <authorList>
            <person name="Murat C."/>
            <person name="Payen T."/>
            <person name="Noel B."/>
            <person name="Kuo A."/>
            <person name="Morin E."/>
            <person name="Chen J."/>
            <person name="Kohler A."/>
            <person name="Krizsan K."/>
            <person name="Balestrini R."/>
            <person name="Da Silva C."/>
            <person name="Montanini B."/>
            <person name="Hainaut M."/>
            <person name="Levati E."/>
            <person name="Barry K.W."/>
            <person name="Belfiori B."/>
            <person name="Cichocki N."/>
            <person name="Clum A."/>
            <person name="Dockter R.B."/>
            <person name="Fauchery L."/>
            <person name="Guy J."/>
            <person name="Iotti M."/>
            <person name="Le Tacon F."/>
            <person name="Lindquist E.A."/>
            <person name="Lipzen A."/>
            <person name="Malagnac F."/>
            <person name="Mello A."/>
            <person name="Molinier V."/>
            <person name="Miyauchi S."/>
            <person name="Poulain J."/>
            <person name="Riccioni C."/>
            <person name="Rubini A."/>
            <person name="Sitrit Y."/>
            <person name="Splivallo R."/>
            <person name="Traeger S."/>
            <person name="Wang M."/>
            <person name="Zifcakova L."/>
            <person name="Wipf D."/>
            <person name="Zambonelli A."/>
            <person name="Paolocci F."/>
            <person name="Nowrousian M."/>
            <person name="Ottonello S."/>
            <person name="Baldrian P."/>
            <person name="Spatafora J.W."/>
            <person name="Henrissat B."/>
            <person name="Nagy L.G."/>
            <person name="Aury J.M."/>
            <person name="Wincker P."/>
            <person name="Grigoriev I.V."/>
            <person name="Bonfante P."/>
            <person name="Martin F.M."/>
        </authorList>
    </citation>
    <scope>NUCLEOTIDE SEQUENCE [LARGE SCALE GENOMIC DNA]</scope>
    <source>
        <strain evidence="2 3">CCBAS932</strain>
    </source>
</reference>
<keyword evidence="1" id="KW-0812">Transmembrane</keyword>
<sequence length="110" mass="12236">PRTALSLFLIGLGCAIGQHVFYSMKDGTLAEHQAWTIRIGTGLAYLLGFSMAALVGISRDQWVWRTLRTRFFPLKSIDALFGVTSNVTCFLDFNMVRHAKVSTALAALKW</sequence>
<keyword evidence="3" id="KW-1185">Reference proteome</keyword>
<evidence type="ECO:0000313" key="2">
    <source>
        <dbReference type="EMBL" id="RPB06851.1"/>
    </source>
</evidence>
<dbReference type="AlphaFoldDB" id="A0A3N4KEQ5"/>
<dbReference type="PANTHER" id="PTHR35041">
    <property type="entry name" value="MEDIATOR OF RNA POLYMERASE II TRANSCRIPTION SUBUNIT 1"/>
    <property type="match status" value="1"/>
</dbReference>
<keyword evidence="1" id="KW-0472">Membrane</keyword>
<evidence type="ECO:0000313" key="3">
    <source>
        <dbReference type="Proteomes" id="UP000277580"/>
    </source>
</evidence>
<dbReference type="EMBL" id="ML119213">
    <property type="protein sequence ID" value="RPB06851.1"/>
    <property type="molecule type" value="Genomic_DNA"/>
</dbReference>
<name>A0A3N4KEQ5_9PEZI</name>
<accession>A0A3N4KEQ5</accession>
<keyword evidence="1" id="KW-1133">Transmembrane helix</keyword>